<accession>A0A0F9FWW2</accession>
<organism evidence="1">
    <name type="scientific">marine sediment metagenome</name>
    <dbReference type="NCBI Taxonomy" id="412755"/>
    <lineage>
        <taxon>unclassified sequences</taxon>
        <taxon>metagenomes</taxon>
        <taxon>ecological metagenomes</taxon>
    </lineage>
</organism>
<protein>
    <submittedName>
        <fullName evidence="1">Uncharacterized protein</fullName>
    </submittedName>
</protein>
<gene>
    <name evidence="1" type="ORF">LCGC14_1900080</name>
</gene>
<name>A0A0F9FWW2_9ZZZZ</name>
<dbReference type="AlphaFoldDB" id="A0A0F9FWW2"/>
<feature type="non-terminal residue" evidence="1">
    <location>
        <position position="23"/>
    </location>
</feature>
<reference evidence="1" key="1">
    <citation type="journal article" date="2015" name="Nature">
        <title>Complex archaea that bridge the gap between prokaryotes and eukaryotes.</title>
        <authorList>
            <person name="Spang A."/>
            <person name="Saw J.H."/>
            <person name="Jorgensen S.L."/>
            <person name="Zaremba-Niedzwiedzka K."/>
            <person name="Martijn J."/>
            <person name="Lind A.E."/>
            <person name="van Eijk R."/>
            <person name="Schleper C."/>
            <person name="Guy L."/>
            <person name="Ettema T.J."/>
        </authorList>
    </citation>
    <scope>NUCLEOTIDE SEQUENCE</scope>
</reference>
<sequence length="23" mass="2676">MAINKIAKNILRQRYCASNEQPN</sequence>
<dbReference type="EMBL" id="LAZR01019885">
    <property type="protein sequence ID" value="KKL90894.1"/>
    <property type="molecule type" value="Genomic_DNA"/>
</dbReference>
<comment type="caution">
    <text evidence="1">The sequence shown here is derived from an EMBL/GenBank/DDBJ whole genome shotgun (WGS) entry which is preliminary data.</text>
</comment>
<proteinExistence type="predicted"/>
<evidence type="ECO:0000313" key="1">
    <source>
        <dbReference type="EMBL" id="KKL90894.1"/>
    </source>
</evidence>